<dbReference type="EMBL" id="OU895880">
    <property type="protein sequence ID" value="CAG9811098.1"/>
    <property type="molecule type" value="Genomic_DNA"/>
</dbReference>
<dbReference type="PANTHER" id="PTHR24366:SF96">
    <property type="entry name" value="LEUCINE RICH REPEAT CONTAINING 53"/>
    <property type="match status" value="1"/>
</dbReference>
<protein>
    <submittedName>
        <fullName evidence="4">Uncharacterized protein</fullName>
    </submittedName>
</protein>
<accession>A0A9N9S994</accession>
<evidence type="ECO:0000256" key="1">
    <source>
        <dbReference type="ARBA" id="ARBA00022614"/>
    </source>
</evidence>
<evidence type="ECO:0000256" key="3">
    <source>
        <dbReference type="SAM" id="Coils"/>
    </source>
</evidence>
<dbReference type="Gene3D" id="3.80.10.10">
    <property type="entry name" value="Ribonuclease Inhibitor"/>
    <property type="match status" value="1"/>
</dbReference>
<keyword evidence="2" id="KW-0677">Repeat</keyword>
<dbReference type="Pfam" id="PF13855">
    <property type="entry name" value="LRR_8"/>
    <property type="match status" value="1"/>
</dbReference>
<evidence type="ECO:0000313" key="4">
    <source>
        <dbReference type="EMBL" id="CAG9811098.1"/>
    </source>
</evidence>
<keyword evidence="1" id="KW-0433">Leucine-rich repeat</keyword>
<sequence length="330" mass="37959">MHSNGLTINDVNCFYSIEKNFQFFPKDLDKIFNNLEGIVIANAHIKEVHQNDLKPFTKLVHLGLHVNEIEIIDEDLFKFNPNLKMISLRDNKIKQIHSKVFDNLPHLVKLRLLGNQCIDKDSELSSKSAGDIIKLVKLQCTISEQLNIEKQIKNLENDVNHIKFEDYEANSTKIEENFTKIEAQIKDLGLPKSHDLSVMLENVKNVKIPFVVSLFKEIQNSSQKSSDDIHNYHASIVNLDHQVSAFQEDLESIKSEVYSNFQEILDNLDQMSDKIGQKVDEKFNEITKSMQTAQGQLFSMLNDKIKSIENGLNDFSLKCQENNNFKRGHS</sequence>
<name>A0A9N9S994_9DIPT</name>
<dbReference type="SUPFAM" id="SSF52058">
    <property type="entry name" value="L domain-like"/>
    <property type="match status" value="1"/>
</dbReference>
<dbReference type="AlphaFoldDB" id="A0A9N9S994"/>
<dbReference type="PANTHER" id="PTHR24366">
    <property type="entry name" value="IG(IMMUNOGLOBULIN) AND LRR(LEUCINE RICH REPEAT) DOMAINS"/>
    <property type="match status" value="1"/>
</dbReference>
<keyword evidence="5" id="KW-1185">Reference proteome</keyword>
<organism evidence="4 5">
    <name type="scientific">Chironomus riparius</name>
    <dbReference type="NCBI Taxonomy" id="315576"/>
    <lineage>
        <taxon>Eukaryota</taxon>
        <taxon>Metazoa</taxon>
        <taxon>Ecdysozoa</taxon>
        <taxon>Arthropoda</taxon>
        <taxon>Hexapoda</taxon>
        <taxon>Insecta</taxon>
        <taxon>Pterygota</taxon>
        <taxon>Neoptera</taxon>
        <taxon>Endopterygota</taxon>
        <taxon>Diptera</taxon>
        <taxon>Nematocera</taxon>
        <taxon>Chironomoidea</taxon>
        <taxon>Chironomidae</taxon>
        <taxon>Chironominae</taxon>
        <taxon>Chironomus</taxon>
    </lineage>
</organism>
<feature type="coiled-coil region" evidence="3">
    <location>
        <begin position="138"/>
        <end position="184"/>
    </location>
</feature>
<dbReference type="Proteomes" id="UP001153620">
    <property type="component" value="Chromosome 4"/>
</dbReference>
<evidence type="ECO:0000313" key="5">
    <source>
        <dbReference type="Proteomes" id="UP001153620"/>
    </source>
</evidence>
<dbReference type="InterPro" id="IPR001611">
    <property type="entry name" value="Leu-rich_rpt"/>
</dbReference>
<proteinExistence type="predicted"/>
<reference evidence="4" key="1">
    <citation type="submission" date="2022-01" db="EMBL/GenBank/DDBJ databases">
        <authorList>
            <person name="King R."/>
        </authorList>
    </citation>
    <scope>NUCLEOTIDE SEQUENCE</scope>
</reference>
<dbReference type="OrthoDB" id="676979at2759"/>
<evidence type="ECO:0000256" key="2">
    <source>
        <dbReference type="ARBA" id="ARBA00022737"/>
    </source>
</evidence>
<gene>
    <name evidence="4" type="ORF">CHIRRI_LOCUS13907</name>
</gene>
<reference evidence="4" key="2">
    <citation type="submission" date="2022-10" db="EMBL/GenBank/DDBJ databases">
        <authorList>
            <consortium name="ENA_rothamsted_submissions"/>
            <consortium name="culmorum"/>
            <person name="King R."/>
        </authorList>
    </citation>
    <scope>NUCLEOTIDE SEQUENCE</scope>
</reference>
<dbReference type="InterPro" id="IPR032675">
    <property type="entry name" value="LRR_dom_sf"/>
</dbReference>
<keyword evidence="3" id="KW-0175">Coiled coil</keyword>